<keyword evidence="1" id="KW-0175">Coiled coil</keyword>
<organism evidence="3 4">
    <name type="scientific">Helicobacter ganmani</name>
    <dbReference type="NCBI Taxonomy" id="60246"/>
    <lineage>
        <taxon>Bacteria</taxon>
        <taxon>Pseudomonadati</taxon>
        <taxon>Campylobacterota</taxon>
        <taxon>Epsilonproteobacteria</taxon>
        <taxon>Campylobacterales</taxon>
        <taxon>Helicobacteraceae</taxon>
        <taxon>Helicobacter</taxon>
    </lineage>
</organism>
<evidence type="ECO:0008006" key="5">
    <source>
        <dbReference type="Google" id="ProtNLM"/>
    </source>
</evidence>
<name>A0A3D8ID56_9HELI</name>
<sequence length="111" mass="12345">MSQPNPNNPYINSFDTRNTQNNAQYGIPNSQNQNNPYTTTGFLGNENTQKDFLKGALIGAVATFILTNENAQKAIFKGFAKVSSLFESGIEELKERYEDAKAEVNDVEMDT</sequence>
<dbReference type="RefSeq" id="WP_115551554.1">
    <property type="nucleotide sequence ID" value="NZ_CAONBV010000022.1"/>
</dbReference>
<feature type="coiled-coil region" evidence="1">
    <location>
        <begin position="83"/>
        <end position="110"/>
    </location>
</feature>
<feature type="region of interest" description="Disordered" evidence="2">
    <location>
        <begin position="1"/>
        <end position="41"/>
    </location>
</feature>
<accession>A0A3D8ID56</accession>
<evidence type="ECO:0000256" key="2">
    <source>
        <dbReference type="SAM" id="MobiDB-lite"/>
    </source>
</evidence>
<dbReference type="Proteomes" id="UP000256650">
    <property type="component" value="Unassembled WGS sequence"/>
</dbReference>
<proteinExistence type="predicted"/>
<evidence type="ECO:0000313" key="4">
    <source>
        <dbReference type="Proteomes" id="UP000256650"/>
    </source>
</evidence>
<gene>
    <name evidence="3" type="ORF">CQA43_05200</name>
</gene>
<dbReference type="GeneID" id="82535683"/>
<keyword evidence="4" id="KW-1185">Reference proteome</keyword>
<evidence type="ECO:0000313" key="3">
    <source>
        <dbReference type="EMBL" id="RDU63020.1"/>
    </source>
</evidence>
<dbReference type="AlphaFoldDB" id="A0A3D8ID56"/>
<dbReference type="OrthoDB" id="5340209at2"/>
<reference evidence="3 4" key="1">
    <citation type="submission" date="2018-04" db="EMBL/GenBank/DDBJ databases">
        <title>Novel Campyloabacter and Helicobacter Species and Strains.</title>
        <authorList>
            <person name="Mannion A.J."/>
            <person name="Shen Z."/>
            <person name="Fox J.G."/>
        </authorList>
    </citation>
    <scope>NUCLEOTIDE SEQUENCE [LARGE SCALE GENOMIC DNA]</scope>
    <source>
        <strain evidence="3 4">MIT 99-5101</strain>
    </source>
</reference>
<protein>
    <recommendedName>
        <fullName evidence="5">YtxH domain-containing protein</fullName>
    </recommendedName>
</protein>
<evidence type="ECO:0000256" key="1">
    <source>
        <dbReference type="SAM" id="Coils"/>
    </source>
</evidence>
<dbReference type="EMBL" id="NXLS01000004">
    <property type="protein sequence ID" value="RDU63020.1"/>
    <property type="molecule type" value="Genomic_DNA"/>
</dbReference>
<comment type="caution">
    <text evidence="3">The sequence shown here is derived from an EMBL/GenBank/DDBJ whole genome shotgun (WGS) entry which is preliminary data.</text>
</comment>